<dbReference type="InterPro" id="IPR000718">
    <property type="entry name" value="Peptidase_M13"/>
</dbReference>
<sequence>YLKAYLNFLVELGNLLGGSEETSQKMMQEIIDFETALANITVPQEERRDEMKIYHKIQAKELA</sequence>
<feature type="non-terminal residue" evidence="2">
    <location>
        <position position="1"/>
    </location>
</feature>
<dbReference type="Pfam" id="PF05649">
    <property type="entry name" value="Peptidase_M13_N"/>
    <property type="match status" value="1"/>
</dbReference>
<dbReference type="InterPro" id="IPR042089">
    <property type="entry name" value="Peptidase_M13_dom_2"/>
</dbReference>
<dbReference type="PROSITE" id="PS51885">
    <property type="entry name" value="NEPRILYSIN"/>
    <property type="match status" value="1"/>
</dbReference>
<name>A0ABD0Q443_CIRMR</name>
<evidence type="ECO:0000313" key="2">
    <source>
        <dbReference type="EMBL" id="KAL0181054.1"/>
    </source>
</evidence>
<proteinExistence type="predicted"/>
<gene>
    <name evidence="2" type="ORF">M9458_023460</name>
</gene>
<dbReference type="Proteomes" id="UP001529510">
    <property type="component" value="Unassembled WGS sequence"/>
</dbReference>
<dbReference type="InterPro" id="IPR008753">
    <property type="entry name" value="Peptidase_M13_N"/>
</dbReference>
<keyword evidence="3" id="KW-1185">Reference proteome</keyword>
<dbReference type="AlphaFoldDB" id="A0ABD0Q443"/>
<feature type="domain" description="Peptidase M13 N-terminal" evidence="1">
    <location>
        <begin position="2"/>
        <end position="62"/>
    </location>
</feature>
<dbReference type="Gene3D" id="1.10.1380.10">
    <property type="entry name" value="Neutral endopeptidase , domain2"/>
    <property type="match status" value="1"/>
</dbReference>
<organism evidence="2 3">
    <name type="scientific">Cirrhinus mrigala</name>
    <name type="common">Mrigala</name>
    <dbReference type="NCBI Taxonomy" id="683832"/>
    <lineage>
        <taxon>Eukaryota</taxon>
        <taxon>Metazoa</taxon>
        <taxon>Chordata</taxon>
        <taxon>Craniata</taxon>
        <taxon>Vertebrata</taxon>
        <taxon>Euteleostomi</taxon>
        <taxon>Actinopterygii</taxon>
        <taxon>Neopterygii</taxon>
        <taxon>Teleostei</taxon>
        <taxon>Ostariophysi</taxon>
        <taxon>Cypriniformes</taxon>
        <taxon>Cyprinidae</taxon>
        <taxon>Labeoninae</taxon>
        <taxon>Labeonini</taxon>
        <taxon>Cirrhinus</taxon>
    </lineage>
</organism>
<protein>
    <recommendedName>
        <fullName evidence="1">Peptidase M13 N-terminal domain-containing protein</fullName>
    </recommendedName>
</protein>
<feature type="non-terminal residue" evidence="2">
    <location>
        <position position="63"/>
    </location>
</feature>
<dbReference type="SUPFAM" id="SSF55486">
    <property type="entry name" value="Metalloproteases ('zincins'), catalytic domain"/>
    <property type="match status" value="1"/>
</dbReference>
<dbReference type="EMBL" id="JAMKFB020000011">
    <property type="protein sequence ID" value="KAL0181054.1"/>
    <property type="molecule type" value="Genomic_DNA"/>
</dbReference>
<evidence type="ECO:0000259" key="1">
    <source>
        <dbReference type="Pfam" id="PF05649"/>
    </source>
</evidence>
<comment type="caution">
    <text evidence="2">The sequence shown here is derived from an EMBL/GenBank/DDBJ whole genome shotgun (WGS) entry which is preliminary data.</text>
</comment>
<accession>A0ABD0Q443</accession>
<reference evidence="2 3" key="1">
    <citation type="submission" date="2024-05" db="EMBL/GenBank/DDBJ databases">
        <title>Genome sequencing and assembly of Indian major carp, Cirrhinus mrigala (Hamilton, 1822).</title>
        <authorList>
            <person name="Mohindra V."/>
            <person name="Chowdhury L.M."/>
            <person name="Lal K."/>
            <person name="Jena J.K."/>
        </authorList>
    </citation>
    <scope>NUCLEOTIDE SEQUENCE [LARGE SCALE GENOMIC DNA]</scope>
    <source>
        <strain evidence="2">CM1030</strain>
        <tissue evidence="2">Blood</tissue>
    </source>
</reference>
<evidence type="ECO:0000313" key="3">
    <source>
        <dbReference type="Proteomes" id="UP001529510"/>
    </source>
</evidence>